<feature type="compositionally biased region" description="Acidic residues" evidence="1">
    <location>
        <begin position="443"/>
        <end position="465"/>
    </location>
</feature>
<feature type="compositionally biased region" description="Polar residues" evidence="1">
    <location>
        <begin position="469"/>
        <end position="481"/>
    </location>
</feature>
<dbReference type="Gene3D" id="2.170.270.10">
    <property type="entry name" value="SET domain"/>
    <property type="match status" value="1"/>
</dbReference>
<organism evidence="3 4">
    <name type="scientific">Aphanomyces invadans</name>
    <dbReference type="NCBI Taxonomy" id="157072"/>
    <lineage>
        <taxon>Eukaryota</taxon>
        <taxon>Sar</taxon>
        <taxon>Stramenopiles</taxon>
        <taxon>Oomycota</taxon>
        <taxon>Saprolegniomycetes</taxon>
        <taxon>Saprolegniales</taxon>
        <taxon>Verrucalvaceae</taxon>
        <taxon>Aphanomyces</taxon>
    </lineage>
</organism>
<protein>
    <recommendedName>
        <fullName evidence="2">SET domain-containing protein</fullName>
    </recommendedName>
</protein>
<evidence type="ECO:0000256" key="1">
    <source>
        <dbReference type="SAM" id="MobiDB-lite"/>
    </source>
</evidence>
<evidence type="ECO:0000259" key="2">
    <source>
        <dbReference type="Pfam" id="PF00856"/>
    </source>
</evidence>
<dbReference type="EMBL" id="QUSY01000192">
    <property type="protein sequence ID" value="RHY31697.1"/>
    <property type="molecule type" value="Genomic_DNA"/>
</dbReference>
<dbReference type="PANTHER" id="PTHR46455">
    <property type="entry name" value="SET AND MYND DOMAIN CONTAINING, ARTHROPOD-SPECIFIC, MEMBER 4, ISOFORM A"/>
    <property type="match status" value="1"/>
</dbReference>
<feature type="domain" description="SET" evidence="2">
    <location>
        <begin position="23"/>
        <end position="228"/>
    </location>
</feature>
<keyword evidence="4" id="KW-1185">Reference proteome</keyword>
<feature type="region of interest" description="Disordered" evidence="1">
    <location>
        <begin position="442"/>
        <end position="481"/>
    </location>
</feature>
<dbReference type="Gene3D" id="1.25.40.10">
    <property type="entry name" value="Tetratricopeptide repeat domain"/>
    <property type="match status" value="1"/>
</dbReference>
<evidence type="ECO:0000313" key="4">
    <source>
        <dbReference type="Proteomes" id="UP000285060"/>
    </source>
</evidence>
<name>A0A418B102_9STRA</name>
<proteinExistence type="predicted"/>
<dbReference type="InterPro" id="IPR053010">
    <property type="entry name" value="SET_SmydA-8"/>
</dbReference>
<accession>A0A418B102</accession>
<gene>
    <name evidence="3" type="ORF">DYB32_003247</name>
</gene>
<dbReference type="AlphaFoldDB" id="A0A418B102"/>
<reference evidence="3 4" key="1">
    <citation type="submission" date="2018-08" db="EMBL/GenBank/DDBJ databases">
        <title>Aphanomyces genome sequencing and annotation.</title>
        <authorList>
            <person name="Minardi D."/>
            <person name="Oidtmann B."/>
            <person name="Van Der Giezen M."/>
            <person name="Studholme D.J."/>
        </authorList>
    </citation>
    <scope>NUCLEOTIDE SEQUENCE [LARGE SCALE GENOMIC DNA]</scope>
    <source>
        <strain evidence="3 4">NJM0002</strain>
    </source>
</reference>
<dbReference type="CDD" id="cd20071">
    <property type="entry name" value="SET_SMYD"/>
    <property type="match status" value="1"/>
</dbReference>
<dbReference type="Pfam" id="PF00856">
    <property type="entry name" value="SET"/>
    <property type="match status" value="1"/>
</dbReference>
<dbReference type="SUPFAM" id="SSF82199">
    <property type="entry name" value="SET domain"/>
    <property type="match status" value="1"/>
</dbReference>
<comment type="caution">
    <text evidence="3">The sequence shown here is derived from an EMBL/GenBank/DDBJ whole genome shotgun (WGS) entry which is preliminary data.</text>
</comment>
<sequence>MTLPTDALAVPEAPISCDLSKPLVATESLREGQVIFYETAFVSSTGPTLLDGHHEEVCDDEECEGCVEVSNLDENEMHQVSDDVVDDFDALMTYCETKEALEAVDVHKNLFKLLHLYELDSTSLRDLLHLPVADDPVPSFLDAAIGLRAAHPNVVPLGLSENDLAHLIGVVNKYSIPLDEIDSTGLFLYVSQLQHSCLPNACFTDAGDSLWVTAIAPIAAGEAVTVDFYNFYYQPWMERQAVLADAKCICHCDLCLGHLPDKTRAFKCVSCANGIVHPTKDVFACASCGAVWDNELVHKATGEEATLMEELEVFTAASLRQIMDASMLHAYHHIFYTTCSTLMSESIDETLTPEQALVVYQELLNSLNYVVTYPHASKLQLLNLMAQTCVGLGRIDTAKMHYEAAHAMSCRVFGSTCGESKMFLELAENTPTTVDEMAALYGFEDDDDEVDDDDRDNETDEESPDQLDRAQSSHSTIGNVW</sequence>
<dbReference type="VEuPathDB" id="FungiDB:H310_13616"/>
<dbReference type="InterPro" id="IPR046341">
    <property type="entry name" value="SET_dom_sf"/>
</dbReference>
<dbReference type="InterPro" id="IPR001214">
    <property type="entry name" value="SET_dom"/>
</dbReference>
<evidence type="ECO:0000313" key="3">
    <source>
        <dbReference type="EMBL" id="RHY31697.1"/>
    </source>
</evidence>
<dbReference type="InterPro" id="IPR011990">
    <property type="entry name" value="TPR-like_helical_dom_sf"/>
</dbReference>
<dbReference type="Proteomes" id="UP000285060">
    <property type="component" value="Unassembled WGS sequence"/>
</dbReference>
<dbReference type="PANTHER" id="PTHR46455:SF5">
    <property type="entry name" value="SET AND MYND DOMAIN CONTAINING, ARTHROPOD-SPECIFIC, MEMBER 4, ISOFORM A"/>
    <property type="match status" value="1"/>
</dbReference>